<evidence type="ECO:0000313" key="2">
    <source>
        <dbReference type="EMBL" id="RHH43319.1"/>
    </source>
</evidence>
<reference evidence="2 3" key="1">
    <citation type="submission" date="2018-08" db="EMBL/GenBank/DDBJ databases">
        <title>A genome reference for cultivated species of the human gut microbiota.</title>
        <authorList>
            <person name="Zou Y."/>
            <person name="Xue W."/>
            <person name="Luo G."/>
        </authorList>
    </citation>
    <scope>NUCLEOTIDE SEQUENCE [LARGE SCALE GENOMIC DNA]</scope>
    <source>
        <strain evidence="2 3">AM17-44</strain>
    </source>
</reference>
<dbReference type="CDD" id="cd13121">
    <property type="entry name" value="BF2867_like_C"/>
    <property type="match status" value="1"/>
</dbReference>
<dbReference type="RefSeq" id="WP_118243868.1">
    <property type="nucleotide sequence ID" value="NZ_QRJS01000023.1"/>
</dbReference>
<dbReference type="CDD" id="cd13120">
    <property type="entry name" value="BF2867_like_N"/>
    <property type="match status" value="1"/>
</dbReference>
<organism evidence="2 3">
    <name type="scientific">Phocaeicola plebeius</name>
    <dbReference type="NCBI Taxonomy" id="310297"/>
    <lineage>
        <taxon>Bacteria</taxon>
        <taxon>Pseudomonadati</taxon>
        <taxon>Bacteroidota</taxon>
        <taxon>Bacteroidia</taxon>
        <taxon>Bacteroidales</taxon>
        <taxon>Bacteroidaceae</taxon>
        <taxon>Phocaeicola</taxon>
    </lineage>
</organism>
<accession>A0A414WX08</accession>
<evidence type="ECO:0000313" key="3">
    <source>
        <dbReference type="Proteomes" id="UP000284998"/>
    </source>
</evidence>
<name>A0A414WX08_9BACT</name>
<evidence type="ECO:0000256" key="1">
    <source>
        <dbReference type="SAM" id="MobiDB-lite"/>
    </source>
</evidence>
<feature type="region of interest" description="Disordered" evidence="1">
    <location>
        <begin position="25"/>
        <end position="50"/>
    </location>
</feature>
<protein>
    <submittedName>
        <fullName evidence="2">Fimbrillin family protein</fullName>
    </submittedName>
</protein>
<dbReference type="InterPro" id="IPR042278">
    <property type="entry name" value="Mfa-like_1_N"/>
</dbReference>
<dbReference type="InterPro" id="IPR025049">
    <property type="entry name" value="Mfa-like_1"/>
</dbReference>
<comment type="caution">
    <text evidence="2">The sequence shown here is derived from an EMBL/GenBank/DDBJ whole genome shotgun (WGS) entry which is preliminary data.</text>
</comment>
<dbReference type="Gene3D" id="2.60.40.2620">
    <property type="entry name" value="Fimbrillin-like"/>
    <property type="match status" value="1"/>
</dbReference>
<sequence>MNMRNYMLIGLLPFCITACQTDEVTVPPEGNGNTEQTPEEPEEPEEEPDKPINEELLLGLDATLKNLVESRSGVINAWQTGNEIGLYTEDKNLKYTYNGSKWIAAEPYEVQKEQTVYAYHPYSENIRDMYLDIDVTKQEDVMYGQCVVTSDFPTAKPEMNHALSLVRVKILRDEYLGEGMVTDVTIRNVTSYLRMNIQDGVVWKQDKKSDIPIGGGYMLNDANPTVPEAILPPLYHPQDVSVSFKLDGKDMSYTFPSYHEWEAGKIYTYSIKIKGAYNGEVNKEDVPIDVEYWSQFGKTDDIVIREVDFTNFEDMFFIRTNHTQFGYDCYQNEGKPFGLFYTHGGSELFEGKLRFVFMQGNQIVEKFQPIDIKVQGDWDGKKIQCYVTAAPGTYQLVPVFQRKGESTWFKAIGYDQNSSDAEWMYEVKAPAPDNLPALRDILLEKEGDNTNFLSYDIPYNESFNVVYTLSNKGKKALKGEIKAVWEREFKLKSNSYRPGTQKQNTTNDVQWADEIGRVSVDIQPGIRYWKGIMECKVTKYYAKPTDSYGNEYAGPVIHLYWKPEGSSEWTLLRLDADYLFNNNYQGADVWDETLNYINVSLADWYN</sequence>
<proteinExistence type="predicted"/>
<dbReference type="Pfam" id="PF13149">
    <property type="entry name" value="Mfa_like_1"/>
    <property type="match status" value="1"/>
</dbReference>
<dbReference type="EMBL" id="QRJS01000023">
    <property type="protein sequence ID" value="RHH43319.1"/>
    <property type="molecule type" value="Genomic_DNA"/>
</dbReference>
<dbReference type="AlphaFoldDB" id="A0A414WX08"/>
<gene>
    <name evidence="2" type="ORF">DW204_09750</name>
</gene>
<feature type="compositionally biased region" description="Acidic residues" evidence="1">
    <location>
        <begin position="37"/>
        <end position="48"/>
    </location>
</feature>
<dbReference type="Proteomes" id="UP000284998">
    <property type="component" value="Unassembled WGS sequence"/>
</dbReference>
<dbReference type="Gene3D" id="2.60.40.2630">
    <property type="match status" value="1"/>
</dbReference>